<evidence type="ECO:0000313" key="8">
    <source>
        <dbReference type="Proteomes" id="UP001202479"/>
    </source>
</evidence>
<dbReference type="Pfam" id="PF13923">
    <property type="entry name" value="zf-C3HC4_2"/>
    <property type="match status" value="1"/>
</dbReference>
<sequence>MRIKSAIEYRIATDYDIIEISSEDDDEVEILEFRKITQDLINSTDHEQQPQSQQEKQSNSGHKVTKKLSDIQCPICFDIVENATTTTCGHIFCLQCIEQSISSSRARGQANMPRGKGLCPLCRKVVSFKETIILKLKKADTVFREPK</sequence>
<proteinExistence type="predicted"/>
<dbReference type="RefSeq" id="XP_049178347.1">
    <property type="nucleotide sequence ID" value="XM_049326158.1"/>
</dbReference>
<dbReference type="GO" id="GO:0008270">
    <property type="term" value="F:zinc ion binding"/>
    <property type="evidence" value="ECO:0007669"/>
    <property type="project" value="UniProtKB-KW"/>
</dbReference>
<dbReference type="InterPro" id="IPR001841">
    <property type="entry name" value="Znf_RING"/>
</dbReference>
<dbReference type="GeneID" id="73382307"/>
<evidence type="ECO:0000259" key="6">
    <source>
        <dbReference type="PROSITE" id="PS50089"/>
    </source>
</evidence>
<dbReference type="InterPro" id="IPR017907">
    <property type="entry name" value="Znf_RING_CS"/>
</dbReference>
<dbReference type="SUPFAM" id="SSF57850">
    <property type="entry name" value="RING/U-box"/>
    <property type="match status" value="1"/>
</dbReference>
<comment type="caution">
    <text evidence="7">The sequence shown here is derived from an EMBL/GenBank/DDBJ whole genome shotgun (WGS) entry which is preliminary data.</text>
</comment>
<keyword evidence="8" id="KW-1185">Reference proteome</keyword>
<dbReference type="GO" id="GO:0140082">
    <property type="term" value="F:SUMO-ubiquitin ligase activity"/>
    <property type="evidence" value="ECO:0007669"/>
    <property type="project" value="TreeGrafter"/>
</dbReference>
<dbReference type="InterPro" id="IPR049627">
    <property type="entry name" value="SLX8"/>
</dbReference>
<keyword evidence="2 4" id="KW-0863">Zinc-finger</keyword>
<evidence type="ECO:0000256" key="4">
    <source>
        <dbReference type="PROSITE-ProRule" id="PRU00175"/>
    </source>
</evidence>
<protein>
    <recommendedName>
        <fullName evidence="6">RING-type domain-containing protein</fullName>
    </recommendedName>
</protein>
<keyword evidence="1" id="KW-0479">Metal-binding</keyword>
<evidence type="ECO:0000256" key="5">
    <source>
        <dbReference type="SAM" id="MobiDB-lite"/>
    </source>
</evidence>
<dbReference type="Gene3D" id="3.30.40.10">
    <property type="entry name" value="Zinc/RING finger domain, C3HC4 (zinc finger)"/>
    <property type="match status" value="1"/>
</dbReference>
<dbReference type="PROSITE" id="PS50089">
    <property type="entry name" value="ZF_RING_2"/>
    <property type="match status" value="1"/>
</dbReference>
<dbReference type="AlphaFoldDB" id="A0AAI9ST63"/>
<name>A0AAI9ST63_9ASCO</name>
<evidence type="ECO:0000256" key="3">
    <source>
        <dbReference type="ARBA" id="ARBA00022833"/>
    </source>
</evidence>
<dbReference type="PROSITE" id="PS00518">
    <property type="entry name" value="ZF_RING_1"/>
    <property type="match status" value="1"/>
</dbReference>
<organism evidence="7 8">
    <name type="scientific">Candida oxycetoniae</name>
    <dbReference type="NCBI Taxonomy" id="497107"/>
    <lineage>
        <taxon>Eukaryota</taxon>
        <taxon>Fungi</taxon>
        <taxon>Dikarya</taxon>
        <taxon>Ascomycota</taxon>
        <taxon>Saccharomycotina</taxon>
        <taxon>Pichiomycetes</taxon>
        <taxon>Debaryomycetaceae</taxon>
        <taxon>Candida/Lodderomyces clade</taxon>
        <taxon>Candida</taxon>
    </lineage>
</organism>
<keyword evidence="3" id="KW-0862">Zinc</keyword>
<gene>
    <name evidence="7" type="ORF">KGF56_004692</name>
</gene>
<feature type="region of interest" description="Disordered" evidence="5">
    <location>
        <begin position="42"/>
        <end position="63"/>
    </location>
</feature>
<dbReference type="GO" id="GO:0032183">
    <property type="term" value="F:SUMO binding"/>
    <property type="evidence" value="ECO:0007669"/>
    <property type="project" value="TreeGrafter"/>
</dbReference>
<feature type="compositionally biased region" description="Low complexity" evidence="5">
    <location>
        <begin position="49"/>
        <end position="58"/>
    </location>
</feature>
<accession>A0AAI9ST63</accession>
<evidence type="ECO:0000256" key="1">
    <source>
        <dbReference type="ARBA" id="ARBA00022723"/>
    </source>
</evidence>
<dbReference type="Proteomes" id="UP001202479">
    <property type="component" value="Unassembled WGS sequence"/>
</dbReference>
<dbReference type="GO" id="GO:0006511">
    <property type="term" value="P:ubiquitin-dependent protein catabolic process"/>
    <property type="evidence" value="ECO:0007669"/>
    <property type="project" value="TreeGrafter"/>
</dbReference>
<reference evidence="7" key="1">
    <citation type="journal article" date="2022" name="DNA Res.">
        <title>Genome analysis of five recently described species of the CUG-Ser clade uncovers Candida theae as a new hybrid lineage with pathogenic potential in the Candida parapsilosis species complex.</title>
        <authorList>
            <person name="Mixao V."/>
            <person name="Del Olmo V."/>
            <person name="Hegedusova E."/>
            <person name="Saus E."/>
            <person name="Pryszcz L."/>
            <person name="Cillingova A."/>
            <person name="Nosek J."/>
            <person name="Gabaldon T."/>
        </authorList>
    </citation>
    <scope>NUCLEOTIDE SEQUENCE</scope>
    <source>
        <strain evidence="7">CBS 10844</strain>
    </source>
</reference>
<dbReference type="SMART" id="SM00184">
    <property type="entry name" value="RING"/>
    <property type="match status" value="1"/>
</dbReference>
<dbReference type="PANTHER" id="PTHR47094">
    <property type="entry name" value="ELFLESS, ISOFORM B"/>
    <property type="match status" value="1"/>
</dbReference>
<dbReference type="InterPro" id="IPR013083">
    <property type="entry name" value="Znf_RING/FYVE/PHD"/>
</dbReference>
<evidence type="ECO:0000256" key="2">
    <source>
        <dbReference type="ARBA" id="ARBA00022771"/>
    </source>
</evidence>
<feature type="domain" description="RING-type" evidence="6">
    <location>
        <begin position="73"/>
        <end position="123"/>
    </location>
</feature>
<dbReference type="GO" id="GO:0061630">
    <property type="term" value="F:ubiquitin protein ligase activity"/>
    <property type="evidence" value="ECO:0007669"/>
    <property type="project" value="InterPro"/>
</dbReference>
<dbReference type="GO" id="GO:0033768">
    <property type="term" value="C:SUMO-targeted ubiquitin ligase complex"/>
    <property type="evidence" value="ECO:0007669"/>
    <property type="project" value="TreeGrafter"/>
</dbReference>
<dbReference type="PANTHER" id="PTHR47094:SF1">
    <property type="entry name" value="RING-TYPE E3 UBIQUITIN TRANSFERASE"/>
    <property type="match status" value="1"/>
</dbReference>
<dbReference type="EMBL" id="JAHUZD010000143">
    <property type="protein sequence ID" value="KAI3402600.2"/>
    <property type="molecule type" value="Genomic_DNA"/>
</dbReference>
<evidence type="ECO:0000313" key="7">
    <source>
        <dbReference type="EMBL" id="KAI3402600.2"/>
    </source>
</evidence>